<dbReference type="AlphaFoldDB" id="A0AAV8WNY4"/>
<evidence type="ECO:0000313" key="3">
    <source>
        <dbReference type="Proteomes" id="UP001162156"/>
    </source>
</evidence>
<evidence type="ECO:0000259" key="1">
    <source>
        <dbReference type="Pfam" id="PF03184"/>
    </source>
</evidence>
<sequence>MPIVKSYLDENGSHNQKFVNNILVPKLLNFLKHHKNLPTNRQCQNIKKTRAAKTEQDMTDDFANLEENLMDISPDRILNYDETNLSDEPGTKKCLFKRGTKYPERALNFTKSCISIIFAATASGEVLPPYLVYKAERLFDAWCIGGPRKTCYNRTKGGWFDSYCFEDWFLQVAIPWAKSLTGPKVLIGDNLSSHLNVRVLRVPTK</sequence>
<proteinExistence type="predicted"/>
<dbReference type="EMBL" id="JANEYF010005462">
    <property type="protein sequence ID" value="KAJ8928138.1"/>
    <property type="molecule type" value="Genomic_DNA"/>
</dbReference>
<feature type="domain" description="DDE-1" evidence="1">
    <location>
        <begin position="116"/>
        <end position="199"/>
    </location>
</feature>
<accession>A0AAV8WNY4</accession>
<name>A0AAV8WNY4_9CUCU</name>
<comment type="caution">
    <text evidence="2">The sequence shown here is derived from an EMBL/GenBank/DDBJ whole genome shotgun (WGS) entry which is preliminary data.</text>
</comment>
<evidence type="ECO:0000313" key="2">
    <source>
        <dbReference type="EMBL" id="KAJ8928138.1"/>
    </source>
</evidence>
<dbReference type="GO" id="GO:0003676">
    <property type="term" value="F:nucleic acid binding"/>
    <property type="evidence" value="ECO:0007669"/>
    <property type="project" value="InterPro"/>
</dbReference>
<dbReference type="InterPro" id="IPR004875">
    <property type="entry name" value="DDE_SF_endonuclease_dom"/>
</dbReference>
<dbReference type="Pfam" id="PF03184">
    <property type="entry name" value="DDE_1"/>
    <property type="match status" value="1"/>
</dbReference>
<gene>
    <name evidence="2" type="ORF">NQ314_019318</name>
</gene>
<organism evidence="2 3">
    <name type="scientific">Rhamnusium bicolor</name>
    <dbReference type="NCBI Taxonomy" id="1586634"/>
    <lineage>
        <taxon>Eukaryota</taxon>
        <taxon>Metazoa</taxon>
        <taxon>Ecdysozoa</taxon>
        <taxon>Arthropoda</taxon>
        <taxon>Hexapoda</taxon>
        <taxon>Insecta</taxon>
        <taxon>Pterygota</taxon>
        <taxon>Neoptera</taxon>
        <taxon>Endopterygota</taxon>
        <taxon>Coleoptera</taxon>
        <taxon>Polyphaga</taxon>
        <taxon>Cucujiformia</taxon>
        <taxon>Chrysomeloidea</taxon>
        <taxon>Cerambycidae</taxon>
        <taxon>Lepturinae</taxon>
        <taxon>Rhagiini</taxon>
        <taxon>Rhamnusium</taxon>
    </lineage>
</organism>
<protein>
    <recommendedName>
        <fullName evidence="1">DDE-1 domain-containing protein</fullName>
    </recommendedName>
</protein>
<reference evidence="2" key="1">
    <citation type="journal article" date="2023" name="Insect Mol. Biol.">
        <title>Genome sequencing provides insights into the evolution of gene families encoding plant cell wall-degrading enzymes in longhorned beetles.</title>
        <authorList>
            <person name="Shin N.R."/>
            <person name="Okamura Y."/>
            <person name="Kirsch R."/>
            <person name="Pauchet Y."/>
        </authorList>
    </citation>
    <scope>NUCLEOTIDE SEQUENCE</scope>
    <source>
        <strain evidence="2">RBIC_L_NR</strain>
    </source>
</reference>
<dbReference type="Proteomes" id="UP001162156">
    <property type="component" value="Unassembled WGS sequence"/>
</dbReference>
<keyword evidence="3" id="KW-1185">Reference proteome</keyword>